<keyword evidence="4" id="KW-0547">Nucleotide-binding</keyword>
<organism evidence="6 7">
    <name type="scientific">Stephanodiscus triporus</name>
    <dbReference type="NCBI Taxonomy" id="2934178"/>
    <lineage>
        <taxon>Eukaryota</taxon>
        <taxon>Sar</taxon>
        <taxon>Stramenopiles</taxon>
        <taxon>Ochrophyta</taxon>
        <taxon>Bacillariophyta</taxon>
        <taxon>Coscinodiscophyceae</taxon>
        <taxon>Thalassiosirophycidae</taxon>
        <taxon>Stephanodiscales</taxon>
        <taxon>Stephanodiscaceae</taxon>
        <taxon>Stephanodiscus</taxon>
    </lineage>
</organism>
<evidence type="ECO:0000256" key="2">
    <source>
        <dbReference type="ARBA" id="ARBA00022786"/>
    </source>
</evidence>
<dbReference type="PROSITE" id="PS50127">
    <property type="entry name" value="UBC_2"/>
    <property type="match status" value="1"/>
</dbReference>
<evidence type="ECO:0000313" key="6">
    <source>
        <dbReference type="EMBL" id="KAL3778601.1"/>
    </source>
</evidence>
<dbReference type="InterPro" id="IPR018247">
    <property type="entry name" value="EF_Hand_1_Ca_BS"/>
</dbReference>
<feature type="domain" description="UBC core" evidence="5">
    <location>
        <begin position="100"/>
        <end position="254"/>
    </location>
</feature>
<gene>
    <name evidence="6" type="ORF">ACHAW5_010242</name>
</gene>
<evidence type="ECO:0000256" key="1">
    <source>
        <dbReference type="ARBA" id="ARBA00022679"/>
    </source>
</evidence>
<dbReference type="InterPro" id="IPR016135">
    <property type="entry name" value="UBQ-conjugating_enzyme/RWD"/>
</dbReference>
<dbReference type="PROSITE" id="PS00183">
    <property type="entry name" value="UBC_1"/>
    <property type="match status" value="1"/>
</dbReference>
<dbReference type="GO" id="GO:0005524">
    <property type="term" value="F:ATP binding"/>
    <property type="evidence" value="ECO:0007669"/>
    <property type="project" value="UniProtKB-UniRule"/>
</dbReference>
<dbReference type="InterPro" id="IPR023313">
    <property type="entry name" value="UBQ-conjugating_AS"/>
</dbReference>
<dbReference type="Gene3D" id="3.10.110.10">
    <property type="entry name" value="Ubiquitin Conjugating Enzyme"/>
    <property type="match status" value="1"/>
</dbReference>
<dbReference type="SMART" id="SM00212">
    <property type="entry name" value="UBCc"/>
    <property type="match status" value="1"/>
</dbReference>
<dbReference type="Pfam" id="PF00179">
    <property type="entry name" value="UQ_con"/>
    <property type="match status" value="1"/>
</dbReference>
<keyword evidence="2 4" id="KW-0833">Ubl conjugation pathway</keyword>
<comment type="caution">
    <text evidence="6">The sequence shown here is derived from an EMBL/GenBank/DDBJ whole genome shotgun (WGS) entry which is preliminary data.</text>
</comment>
<dbReference type="PROSITE" id="PS00018">
    <property type="entry name" value="EF_HAND_1"/>
    <property type="match status" value="1"/>
</dbReference>
<keyword evidence="1" id="KW-0808">Transferase</keyword>
<name>A0ABD3NT79_9STRA</name>
<dbReference type="GO" id="GO:0016740">
    <property type="term" value="F:transferase activity"/>
    <property type="evidence" value="ECO:0007669"/>
    <property type="project" value="UniProtKB-KW"/>
</dbReference>
<dbReference type="Proteomes" id="UP001530315">
    <property type="component" value="Unassembled WGS sequence"/>
</dbReference>
<accession>A0ABD3NT79</accession>
<proteinExistence type="inferred from homology"/>
<evidence type="ECO:0000313" key="7">
    <source>
        <dbReference type="Proteomes" id="UP001530315"/>
    </source>
</evidence>
<dbReference type="CDD" id="cd23812">
    <property type="entry name" value="UBCc_ScPEX4-like"/>
    <property type="match status" value="1"/>
</dbReference>
<evidence type="ECO:0000259" key="5">
    <source>
        <dbReference type="PROSITE" id="PS50127"/>
    </source>
</evidence>
<dbReference type="InterPro" id="IPR050113">
    <property type="entry name" value="Ub_conjugating_enzyme"/>
</dbReference>
<evidence type="ECO:0000256" key="4">
    <source>
        <dbReference type="RuleBase" id="RU362109"/>
    </source>
</evidence>
<keyword evidence="4" id="KW-0067">ATP-binding</keyword>
<comment type="similarity">
    <text evidence="4">Belongs to the ubiquitin-conjugating enzyme family.</text>
</comment>
<dbReference type="PANTHER" id="PTHR24067">
    <property type="entry name" value="UBIQUITIN-CONJUGATING ENZYME E2"/>
    <property type="match status" value="1"/>
</dbReference>
<dbReference type="EMBL" id="JALLAZ020001208">
    <property type="protein sequence ID" value="KAL3778601.1"/>
    <property type="molecule type" value="Genomic_DNA"/>
</dbReference>
<feature type="active site" description="Glycyl thioester intermediate" evidence="3">
    <location>
        <position position="191"/>
    </location>
</feature>
<keyword evidence="7" id="KW-1185">Reference proteome</keyword>
<dbReference type="SUPFAM" id="SSF54495">
    <property type="entry name" value="UBC-like"/>
    <property type="match status" value="1"/>
</dbReference>
<sequence>MHLSNAGESRTIASHQHHVGGAVLHYRPIGCSPGHEGRAEFVSAGWAGGCGLPSFDSSGSGTIAFLEFRSCIGPVELAINLGMPLVNDLNLEMGRNPSSSGVRFGWGELQSLEKAARNGDSDTDIYLRPTSSSSLLHWTALIKGPVDTPYEGGVFRLSIRCGTDYPLAPPTIVFDTKVFHPNVHFGNGDVCLDILKKEWSPAWGLQAACRAVLALLSDPDADSPLNCDAGNMVRGGDKLAYWTTAEMYTLENAFFITWPTEERSAYAIKGSS</sequence>
<evidence type="ECO:0000256" key="3">
    <source>
        <dbReference type="PROSITE-ProRule" id="PRU10133"/>
    </source>
</evidence>
<dbReference type="InterPro" id="IPR000608">
    <property type="entry name" value="UBC"/>
</dbReference>
<protein>
    <recommendedName>
        <fullName evidence="5">UBC core domain-containing protein</fullName>
    </recommendedName>
</protein>
<dbReference type="AlphaFoldDB" id="A0ABD3NT79"/>
<reference evidence="6 7" key="1">
    <citation type="submission" date="2024-10" db="EMBL/GenBank/DDBJ databases">
        <title>Updated reference genomes for cyclostephanoid diatoms.</title>
        <authorList>
            <person name="Roberts W.R."/>
            <person name="Alverson A.J."/>
        </authorList>
    </citation>
    <scope>NUCLEOTIDE SEQUENCE [LARGE SCALE GENOMIC DNA]</scope>
    <source>
        <strain evidence="6 7">AJA276-08</strain>
    </source>
</reference>